<dbReference type="PANTHER" id="PTHR42804">
    <property type="entry name" value="ALDEHYDE DEHYDROGENASE"/>
    <property type="match status" value="1"/>
</dbReference>
<evidence type="ECO:0000256" key="4">
    <source>
        <dbReference type="ARBA" id="ARBA00022958"/>
    </source>
</evidence>
<dbReference type="InterPro" id="IPR016162">
    <property type="entry name" value="Ald_DH_N"/>
</dbReference>
<comment type="similarity">
    <text evidence="1">Belongs to the aldehyde dehydrogenase family.</text>
</comment>
<dbReference type="EMBL" id="FXAF01000002">
    <property type="protein sequence ID" value="SMF03791.1"/>
    <property type="molecule type" value="Genomic_DNA"/>
</dbReference>
<keyword evidence="6" id="KW-0558">Oxidation</keyword>
<dbReference type="FunFam" id="3.40.309.10:FF:000012">
    <property type="entry name" value="Betaine aldehyde dehydrogenase"/>
    <property type="match status" value="1"/>
</dbReference>
<dbReference type="Proteomes" id="UP000192903">
    <property type="component" value="Unassembled WGS sequence"/>
</dbReference>
<protein>
    <submittedName>
        <fullName evidence="8">Aldehyde dehydrogenase (NAD+)</fullName>
    </submittedName>
</protein>
<dbReference type="STRING" id="464029.SAMN02982989_4639"/>
<dbReference type="AlphaFoldDB" id="A0A1X7CV74"/>
<dbReference type="InterPro" id="IPR016163">
    <property type="entry name" value="Ald_DH_C"/>
</dbReference>
<dbReference type="GO" id="GO:0016620">
    <property type="term" value="F:oxidoreductase activity, acting on the aldehyde or oxo group of donors, NAD or NADP as acceptor"/>
    <property type="evidence" value="ECO:0007669"/>
    <property type="project" value="InterPro"/>
</dbReference>
<dbReference type="GO" id="GO:0046872">
    <property type="term" value="F:metal ion binding"/>
    <property type="evidence" value="ECO:0007669"/>
    <property type="project" value="UniProtKB-KW"/>
</dbReference>
<keyword evidence="9" id="KW-1185">Reference proteome</keyword>
<evidence type="ECO:0000256" key="5">
    <source>
        <dbReference type="ARBA" id="ARBA00023002"/>
    </source>
</evidence>
<dbReference type="PANTHER" id="PTHR42804:SF1">
    <property type="entry name" value="ALDEHYDE DEHYDROGENASE-RELATED"/>
    <property type="match status" value="1"/>
</dbReference>
<dbReference type="SUPFAM" id="SSF53720">
    <property type="entry name" value="ALDH-like"/>
    <property type="match status" value="1"/>
</dbReference>
<accession>A0A1X7CV74</accession>
<evidence type="ECO:0000256" key="2">
    <source>
        <dbReference type="ARBA" id="ARBA00022723"/>
    </source>
</evidence>
<feature type="domain" description="Aldehyde dehydrogenase" evidence="7">
    <location>
        <begin position="48"/>
        <end position="494"/>
    </location>
</feature>
<keyword evidence="3" id="KW-0521">NADP</keyword>
<dbReference type="FunFam" id="3.40.605.10:FF:000007">
    <property type="entry name" value="NAD/NADP-dependent betaine aldehyde dehydrogenase"/>
    <property type="match status" value="1"/>
</dbReference>
<dbReference type="InterPro" id="IPR015590">
    <property type="entry name" value="Aldehyde_DH_dom"/>
</dbReference>
<dbReference type="CDD" id="cd07138">
    <property type="entry name" value="ALDH_CddD_SSP0762"/>
    <property type="match status" value="1"/>
</dbReference>
<dbReference type="Gene3D" id="3.40.309.10">
    <property type="entry name" value="Aldehyde Dehydrogenase, Chain A, domain 2"/>
    <property type="match status" value="1"/>
</dbReference>
<proteinExistence type="inferred from homology"/>
<organism evidence="8 9">
    <name type="scientific">Xaviernesmea oryzae</name>
    <dbReference type="NCBI Taxonomy" id="464029"/>
    <lineage>
        <taxon>Bacteria</taxon>
        <taxon>Pseudomonadati</taxon>
        <taxon>Pseudomonadota</taxon>
        <taxon>Alphaproteobacteria</taxon>
        <taxon>Hyphomicrobiales</taxon>
        <taxon>Rhizobiaceae</taxon>
        <taxon>Rhizobium/Agrobacterium group</taxon>
        <taxon>Xaviernesmea</taxon>
    </lineage>
</organism>
<evidence type="ECO:0000259" key="7">
    <source>
        <dbReference type="Pfam" id="PF00171"/>
    </source>
</evidence>
<name>A0A1X7CV74_9HYPH</name>
<dbReference type="InterPro" id="IPR016161">
    <property type="entry name" value="Ald_DH/histidinol_DH"/>
</dbReference>
<evidence type="ECO:0000313" key="8">
    <source>
        <dbReference type="EMBL" id="SMF03791.1"/>
    </source>
</evidence>
<evidence type="ECO:0000313" key="9">
    <source>
        <dbReference type="Proteomes" id="UP000192903"/>
    </source>
</evidence>
<sequence>MTSGLAGETAMSDSGLPFLRLSGRSSMSNHLKFFIDGAWMAPAIPVALDVIDPSTEEAYTQIALGSKADVDKAVAAAKAAFPAFSQWPKAERLALLKRILAEYEKRYEDIAQAVSREMGAPLAFARDAQAAAGQGHLKATIEALERYEFTEPRGSTMIVKEPIGVCALITPWNWPLNQITCKVGPAIAAGCTMVLKPSEIAPISGIIFAEVMEAAGTPKGVFNLVNGTGPDVGQVMAGHPDVDMVSFTGSTRAGVIVAKTAADTVKRVAQELGGKSPNIILPDAEFEKAVADGVTACFGNSGQSCDAPTRMLVPAGRHDQALQVAKAAAEKLKTGDPRAEDTDLGPVVSKVQFDKIQRLIEAGISEGAMLVTGGPGRPENLNRGYYVRPTVFGHVTNDMTIAREEIFGPVLSILPYDSEDQAVEIANDTPYGLAAYVQSGDIDHARKVASRLRAGSVFVNYPEWDLFAPFGGYKQSGNGREYADWGIHDFLEVKGIVGYGA</sequence>
<keyword evidence="5" id="KW-0560">Oxidoreductase</keyword>
<keyword evidence="2" id="KW-0479">Metal-binding</keyword>
<evidence type="ECO:0000256" key="6">
    <source>
        <dbReference type="ARBA" id="ARBA00023097"/>
    </source>
</evidence>
<reference evidence="9" key="1">
    <citation type="submission" date="2017-04" db="EMBL/GenBank/DDBJ databases">
        <authorList>
            <person name="Varghese N."/>
            <person name="Submissions S."/>
        </authorList>
    </citation>
    <scope>NUCLEOTIDE SEQUENCE [LARGE SCALE GENOMIC DNA]</scope>
    <source>
        <strain evidence="9">B4P</strain>
    </source>
</reference>
<evidence type="ECO:0000256" key="3">
    <source>
        <dbReference type="ARBA" id="ARBA00022857"/>
    </source>
</evidence>
<dbReference type="Pfam" id="PF00171">
    <property type="entry name" value="Aldedh"/>
    <property type="match status" value="1"/>
</dbReference>
<keyword evidence="4" id="KW-0630">Potassium</keyword>
<dbReference type="Gene3D" id="3.40.605.10">
    <property type="entry name" value="Aldehyde Dehydrogenase, Chain A, domain 1"/>
    <property type="match status" value="1"/>
</dbReference>
<evidence type="ECO:0000256" key="1">
    <source>
        <dbReference type="ARBA" id="ARBA00009986"/>
    </source>
</evidence>
<gene>
    <name evidence="8" type="ORF">SAMN02982989_4639</name>
</gene>